<sequence length="32" mass="3752">MCGLNKDVLLEQFRLNGRTVKYCYCNCKVLLL</sequence>
<dbReference type="AlphaFoldDB" id="A0A0E9W0R7"/>
<evidence type="ECO:0000313" key="1">
    <source>
        <dbReference type="EMBL" id="JAH83906.1"/>
    </source>
</evidence>
<accession>A0A0E9W0R7</accession>
<dbReference type="EMBL" id="GBXM01024671">
    <property type="protein sequence ID" value="JAH83906.1"/>
    <property type="molecule type" value="Transcribed_RNA"/>
</dbReference>
<protein>
    <submittedName>
        <fullName evidence="1">Uncharacterized protein</fullName>
    </submittedName>
</protein>
<name>A0A0E9W0R7_ANGAN</name>
<reference evidence="1" key="1">
    <citation type="submission" date="2014-11" db="EMBL/GenBank/DDBJ databases">
        <authorList>
            <person name="Amaro Gonzalez C."/>
        </authorList>
    </citation>
    <scope>NUCLEOTIDE SEQUENCE</scope>
</reference>
<proteinExistence type="predicted"/>
<reference evidence="1" key="2">
    <citation type="journal article" date="2015" name="Fish Shellfish Immunol.">
        <title>Early steps in the European eel (Anguilla anguilla)-Vibrio vulnificus interaction in the gills: Role of the RtxA13 toxin.</title>
        <authorList>
            <person name="Callol A."/>
            <person name="Pajuelo D."/>
            <person name="Ebbesson L."/>
            <person name="Teles M."/>
            <person name="MacKenzie S."/>
            <person name="Amaro C."/>
        </authorList>
    </citation>
    <scope>NUCLEOTIDE SEQUENCE</scope>
</reference>
<organism evidence="1">
    <name type="scientific">Anguilla anguilla</name>
    <name type="common">European freshwater eel</name>
    <name type="synonym">Muraena anguilla</name>
    <dbReference type="NCBI Taxonomy" id="7936"/>
    <lineage>
        <taxon>Eukaryota</taxon>
        <taxon>Metazoa</taxon>
        <taxon>Chordata</taxon>
        <taxon>Craniata</taxon>
        <taxon>Vertebrata</taxon>
        <taxon>Euteleostomi</taxon>
        <taxon>Actinopterygii</taxon>
        <taxon>Neopterygii</taxon>
        <taxon>Teleostei</taxon>
        <taxon>Anguilliformes</taxon>
        <taxon>Anguillidae</taxon>
        <taxon>Anguilla</taxon>
    </lineage>
</organism>